<protein>
    <submittedName>
        <fullName evidence="2">Uncharacterized protein</fullName>
    </submittedName>
</protein>
<proteinExistence type="predicted"/>
<dbReference type="OrthoDB" id="10582304at2759"/>
<name>A0A9W7SSI2_9PEZI</name>
<feature type="compositionally biased region" description="Low complexity" evidence="1">
    <location>
        <begin position="81"/>
        <end position="94"/>
    </location>
</feature>
<sequence>MQHCSYRRRGEIRLPCPLICPPLSHTHSLSLTHTSRDYLHIIMAKKTTVELSPEELQRRVALQEQMFNESRQNQERLRVSAPAAAAQTAVEPEAGPAADTSQQQAGDDIHLPRAPQQAGDDEHLPQAPQPAGEPARATSTSRSVCPLGELYARFKDIESRVDNLLPFTGEAYVHHESAMHRAVSLHVRDQSDAGAREELIAEYNRIYARRTDGYISSNAGMHSPLRPAEPVLTQGSGRQNHVARRTIQQLIPPQLTVFDQPVGLLTSLPVYFAEVCRRRQPQPSLHEQREEAIWKCRVRYRSATDGLTLLQQCHELVEKVSERSRLPDQSDAEAAARDGVREKEQKRWA</sequence>
<evidence type="ECO:0000313" key="2">
    <source>
        <dbReference type="EMBL" id="KAH9827855.1"/>
    </source>
</evidence>
<evidence type="ECO:0000256" key="1">
    <source>
        <dbReference type="SAM" id="MobiDB-lite"/>
    </source>
</evidence>
<dbReference type="EMBL" id="RIBY02001853">
    <property type="protein sequence ID" value="KAH9827855.1"/>
    <property type="molecule type" value="Genomic_DNA"/>
</dbReference>
<accession>A0A9W7SSI2</accession>
<feature type="region of interest" description="Disordered" evidence="1">
    <location>
        <begin position="321"/>
        <end position="349"/>
    </location>
</feature>
<reference evidence="2 3" key="2">
    <citation type="journal article" date="2021" name="Curr. Genet.">
        <title>Genetic response to nitrogen starvation in the aggressive Eucalyptus foliar pathogen Teratosphaeria destructans.</title>
        <authorList>
            <person name="Havenga M."/>
            <person name="Wingfield B.D."/>
            <person name="Wingfield M.J."/>
            <person name="Dreyer L.L."/>
            <person name="Roets F."/>
            <person name="Aylward J."/>
        </authorList>
    </citation>
    <scope>NUCLEOTIDE SEQUENCE [LARGE SCALE GENOMIC DNA]</scope>
    <source>
        <strain evidence="2">CMW44962</strain>
    </source>
</reference>
<dbReference type="AlphaFoldDB" id="A0A9W7SSI2"/>
<gene>
    <name evidence="2" type="ORF">Tdes44962_MAKER09598</name>
</gene>
<evidence type="ECO:0000313" key="3">
    <source>
        <dbReference type="Proteomes" id="UP001138500"/>
    </source>
</evidence>
<comment type="caution">
    <text evidence="2">The sequence shown here is derived from an EMBL/GenBank/DDBJ whole genome shotgun (WGS) entry which is preliminary data.</text>
</comment>
<organism evidence="2 3">
    <name type="scientific">Teratosphaeria destructans</name>
    <dbReference type="NCBI Taxonomy" id="418781"/>
    <lineage>
        <taxon>Eukaryota</taxon>
        <taxon>Fungi</taxon>
        <taxon>Dikarya</taxon>
        <taxon>Ascomycota</taxon>
        <taxon>Pezizomycotina</taxon>
        <taxon>Dothideomycetes</taxon>
        <taxon>Dothideomycetidae</taxon>
        <taxon>Mycosphaerellales</taxon>
        <taxon>Teratosphaeriaceae</taxon>
        <taxon>Teratosphaeria</taxon>
    </lineage>
</organism>
<reference evidence="2 3" key="1">
    <citation type="journal article" date="2018" name="IMA Fungus">
        <title>IMA Genome-F 10: Nine draft genome sequences of Claviceps purpurea s.lat., including C. arundinis, C. humidiphila, and C. cf. spartinae, pseudomolecules for the pitch canker pathogen Fusarium circinatum, draft genome of Davidsoniella eucalypti, Grosmannia galeiformis, Quambalaria eucalypti, and Teratosphaeria destructans.</title>
        <authorList>
            <person name="Wingfield B.D."/>
            <person name="Liu M."/>
            <person name="Nguyen H.D."/>
            <person name="Lane F.A."/>
            <person name="Morgan S.W."/>
            <person name="De Vos L."/>
            <person name="Wilken P.M."/>
            <person name="Duong T.A."/>
            <person name="Aylward J."/>
            <person name="Coetzee M.P."/>
            <person name="Dadej K."/>
            <person name="De Beer Z.W."/>
            <person name="Findlay W."/>
            <person name="Havenga M."/>
            <person name="Kolarik M."/>
            <person name="Menzies J.G."/>
            <person name="Naidoo K."/>
            <person name="Pochopski O."/>
            <person name="Shoukouhi P."/>
            <person name="Santana Q.C."/>
            <person name="Seifert K.A."/>
            <person name="Soal N."/>
            <person name="Steenkamp E.T."/>
            <person name="Tatham C.T."/>
            <person name="van der Nest M.A."/>
            <person name="Wingfield M.J."/>
        </authorList>
    </citation>
    <scope>NUCLEOTIDE SEQUENCE [LARGE SCALE GENOMIC DNA]</scope>
    <source>
        <strain evidence="2">CMW44962</strain>
    </source>
</reference>
<dbReference type="Proteomes" id="UP001138500">
    <property type="component" value="Unassembled WGS sequence"/>
</dbReference>
<feature type="region of interest" description="Disordered" evidence="1">
    <location>
        <begin position="71"/>
        <end position="142"/>
    </location>
</feature>
<keyword evidence="3" id="KW-1185">Reference proteome</keyword>